<dbReference type="EMBL" id="JAWLKB010000004">
    <property type="protein sequence ID" value="MDV6266933.1"/>
    <property type="molecule type" value="Genomic_DNA"/>
</dbReference>
<keyword evidence="3" id="KW-1185">Reference proteome</keyword>
<accession>A0ABU4BSC4</accession>
<feature type="transmembrane region" description="Helical" evidence="1">
    <location>
        <begin position="66"/>
        <end position="85"/>
    </location>
</feature>
<dbReference type="PANTHER" id="PTHR41386:SF1">
    <property type="entry name" value="MEMBRANE PROTEIN"/>
    <property type="match status" value="1"/>
</dbReference>
<evidence type="ECO:0000313" key="3">
    <source>
        <dbReference type="Proteomes" id="UP001185927"/>
    </source>
</evidence>
<proteinExistence type="predicted"/>
<gene>
    <name evidence="2" type="ORF">R3Q16_09980</name>
</gene>
<dbReference type="PANTHER" id="PTHR41386">
    <property type="entry name" value="INTEGRAL MEMBRANE PROTEIN-RELATED"/>
    <property type="match status" value="1"/>
</dbReference>
<organism evidence="2 3">
    <name type="scientific">Rhodococcus globerulus</name>
    <dbReference type="NCBI Taxonomy" id="33008"/>
    <lineage>
        <taxon>Bacteria</taxon>
        <taxon>Bacillati</taxon>
        <taxon>Actinomycetota</taxon>
        <taxon>Actinomycetes</taxon>
        <taxon>Mycobacteriales</taxon>
        <taxon>Nocardiaceae</taxon>
        <taxon>Rhodococcus</taxon>
    </lineage>
</organism>
<feature type="transmembrane region" description="Helical" evidence="1">
    <location>
        <begin position="36"/>
        <end position="54"/>
    </location>
</feature>
<reference evidence="2 3" key="1">
    <citation type="submission" date="2023-10" db="EMBL/GenBank/DDBJ databases">
        <title>Development of a sustainable strategy for remediation of hydrocarbon-contaminated territories based on the waste exchange concept.</title>
        <authorList>
            <person name="Krivoruchko A."/>
        </authorList>
    </citation>
    <scope>NUCLEOTIDE SEQUENCE [LARGE SCALE GENOMIC DNA]</scope>
    <source>
        <strain evidence="2 3">IEGM 1203</strain>
    </source>
</reference>
<dbReference type="Gene3D" id="3.30.70.20">
    <property type="match status" value="1"/>
</dbReference>
<keyword evidence="1" id="KW-1133">Transmembrane helix</keyword>
<evidence type="ECO:0000313" key="2">
    <source>
        <dbReference type="EMBL" id="MDV6266933.1"/>
    </source>
</evidence>
<dbReference type="SUPFAM" id="SSF54862">
    <property type="entry name" value="4Fe-4S ferredoxins"/>
    <property type="match status" value="1"/>
</dbReference>
<keyword evidence="1" id="KW-0472">Membrane</keyword>
<dbReference type="RefSeq" id="WP_317541198.1">
    <property type="nucleotide sequence ID" value="NZ_JAWLKB010000004.1"/>
</dbReference>
<sequence length="165" mass="18587">MKQGNKNRWHLHPAVRTGSELTRGERAADVVRNGMGSWPFVFAFIAIMGIWAGLNGNTGFDPYPFILLNLFLSMLAGMQGAILLISAKRADATPKVLHIDWTTCEGRGLCTELLPTLLTRDEWGYPLAYDRRREPHIPTELEKDVQRAVKLCPKASLRMVSRPDR</sequence>
<dbReference type="Proteomes" id="UP001185927">
    <property type="component" value="Unassembled WGS sequence"/>
</dbReference>
<comment type="caution">
    <text evidence="2">The sequence shown here is derived from an EMBL/GenBank/DDBJ whole genome shotgun (WGS) entry which is preliminary data.</text>
</comment>
<dbReference type="Pfam" id="PF13459">
    <property type="entry name" value="Fer4_15"/>
    <property type="match status" value="1"/>
</dbReference>
<dbReference type="InterPro" id="IPR010406">
    <property type="entry name" value="DUF1003"/>
</dbReference>
<name>A0ABU4BSC4_RHOGO</name>
<evidence type="ECO:0000256" key="1">
    <source>
        <dbReference type="SAM" id="Phobius"/>
    </source>
</evidence>
<dbReference type="Pfam" id="PF06210">
    <property type="entry name" value="DUF1003"/>
    <property type="match status" value="1"/>
</dbReference>
<protein>
    <submittedName>
        <fullName evidence="2">DUF1003 domain-containing protein</fullName>
    </submittedName>
</protein>
<keyword evidence="1" id="KW-0812">Transmembrane</keyword>